<evidence type="ECO:0000256" key="5">
    <source>
        <dbReference type="ARBA" id="ARBA00022833"/>
    </source>
</evidence>
<evidence type="ECO:0000256" key="3">
    <source>
        <dbReference type="ARBA" id="ARBA00022737"/>
    </source>
</evidence>
<dbReference type="InterPro" id="IPR036236">
    <property type="entry name" value="Znf_C2H2_sf"/>
</dbReference>
<accession>A0AA36BXV6</accession>
<organism evidence="9 10">
    <name type="scientific">Octopus vulgaris</name>
    <name type="common">Common octopus</name>
    <dbReference type="NCBI Taxonomy" id="6645"/>
    <lineage>
        <taxon>Eukaryota</taxon>
        <taxon>Metazoa</taxon>
        <taxon>Spiralia</taxon>
        <taxon>Lophotrochozoa</taxon>
        <taxon>Mollusca</taxon>
        <taxon>Cephalopoda</taxon>
        <taxon>Coleoidea</taxon>
        <taxon>Octopodiformes</taxon>
        <taxon>Octopoda</taxon>
        <taxon>Incirrata</taxon>
        <taxon>Octopodidae</taxon>
        <taxon>Octopus</taxon>
    </lineage>
</organism>
<keyword evidence="6" id="KW-0539">Nucleus</keyword>
<dbReference type="SUPFAM" id="SSF57667">
    <property type="entry name" value="beta-beta-alpha zinc fingers"/>
    <property type="match status" value="1"/>
</dbReference>
<dbReference type="AlphaFoldDB" id="A0AA36BXV6"/>
<dbReference type="PANTHER" id="PTHR23234:SF10">
    <property type="entry name" value="RIKEN CDNA 6720489N17 GENE-RELATED"/>
    <property type="match status" value="1"/>
</dbReference>
<proteinExistence type="predicted"/>
<evidence type="ECO:0000256" key="4">
    <source>
        <dbReference type="ARBA" id="ARBA00022771"/>
    </source>
</evidence>
<evidence type="ECO:0000256" key="6">
    <source>
        <dbReference type="ARBA" id="ARBA00023242"/>
    </source>
</evidence>
<reference evidence="9" key="1">
    <citation type="submission" date="2023-08" db="EMBL/GenBank/DDBJ databases">
        <authorList>
            <person name="Alioto T."/>
            <person name="Alioto T."/>
            <person name="Gomez Garrido J."/>
        </authorList>
    </citation>
    <scope>NUCLEOTIDE SEQUENCE</scope>
</reference>
<dbReference type="GO" id="GO:0005634">
    <property type="term" value="C:nucleus"/>
    <property type="evidence" value="ECO:0007669"/>
    <property type="project" value="UniProtKB-SubCell"/>
</dbReference>
<dbReference type="GO" id="GO:0008270">
    <property type="term" value="F:zinc ion binding"/>
    <property type="evidence" value="ECO:0007669"/>
    <property type="project" value="UniProtKB-KW"/>
</dbReference>
<evidence type="ECO:0000259" key="8">
    <source>
        <dbReference type="PROSITE" id="PS50157"/>
    </source>
</evidence>
<evidence type="ECO:0000313" key="9">
    <source>
        <dbReference type="EMBL" id="CAI9741989.1"/>
    </source>
</evidence>
<dbReference type="EMBL" id="OX597840">
    <property type="protein sequence ID" value="CAI9741989.1"/>
    <property type="molecule type" value="Genomic_DNA"/>
</dbReference>
<keyword evidence="5" id="KW-0862">Zinc</keyword>
<name>A0AA36BXV6_OCTVU</name>
<protein>
    <submittedName>
        <fullName evidence="9">---NA</fullName>
    </submittedName>
</protein>
<dbReference type="PROSITE" id="PS50157">
    <property type="entry name" value="ZINC_FINGER_C2H2_2"/>
    <property type="match status" value="1"/>
</dbReference>
<evidence type="ECO:0000256" key="1">
    <source>
        <dbReference type="ARBA" id="ARBA00004123"/>
    </source>
</evidence>
<dbReference type="InterPro" id="IPR050758">
    <property type="entry name" value="Znf_C2H2-type"/>
</dbReference>
<evidence type="ECO:0000313" key="10">
    <source>
        <dbReference type="Proteomes" id="UP001162480"/>
    </source>
</evidence>
<keyword evidence="4 7" id="KW-0863">Zinc-finger</keyword>
<dbReference type="FunFam" id="3.30.160.60:FF:001498">
    <property type="entry name" value="Zinc finger protein 404"/>
    <property type="match status" value="1"/>
</dbReference>
<keyword evidence="10" id="KW-1185">Reference proteome</keyword>
<dbReference type="Proteomes" id="UP001162480">
    <property type="component" value="Chromosome 27"/>
</dbReference>
<keyword evidence="2" id="KW-0479">Metal-binding</keyword>
<keyword evidence="3" id="KW-0677">Repeat</keyword>
<dbReference type="PROSITE" id="PS00028">
    <property type="entry name" value="ZINC_FINGER_C2H2_1"/>
    <property type="match status" value="1"/>
</dbReference>
<sequence length="144" mass="15456">MDGSVEDIAECSGGEIGDFEYDAGIGLGVMVAEDGCGGGIGGCSNGCSGGCEDDSDIDSLCIEFGICYSGISLTQHKRINLEEKPDHCNICGKSFYQRRNFTTHTRVHGGEKPYHCDIIGESFSVSSCLTRPKHTQTLEKTSFR</sequence>
<feature type="domain" description="C2H2-type" evidence="8">
    <location>
        <begin position="86"/>
        <end position="113"/>
    </location>
</feature>
<evidence type="ECO:0000256" key="2">
    <source>
        <dbReference type="ARBA" id="ARBA00022723"/>
    </source>
</evidence>
<gene>
    <name evidence="9" type="ORF">OCTVUL_1B009352</name>
</gene>
<comment type="subcellular location">
    <subcellularLocation>
        <location evidence="1">Nucleus</location>
    </subcellularLocation>
</comment>
<dbReference type="PANTHER" id="PTHR23234">
    <property type="entry name" value="ZNF44 PROTEIN"/>
    <property type="match status" value="1"/>
</dbReference>
<dbReference type="Gene3D" id="3.30.160.60">
    <property type="entry name" value="Classic Zinc Finger"/>
    <property type="match status" value="2"/>
</dbReference>
<dbReference type="InterPro" id="IPR013087">
    <property type="entry name" value="Znf_C2H2_type"/>
</dbReference>
<evidence type="ECO:0000256" key="7">
    <source>
        <dbReference type="PROSITE-ProRule" id="PRU00042"/>
    </source>
</evidence>